<keyword evidence="10" id="KW-0539">Nucleus</keyword>
<evidence type="ECO:0000256" key="9">
    <source>
        <dbReference type="ARBA" id="ARBA00023163"/>
    </source>
</evidence>
<dbReference type="SUPFAM" id="SSF81995">
    <property type="entry name" value="beta-sandwich domain of Sec23/24"/>
    <property type="match status" value="1"/>
</dbReference>
<evidence type="ECO:0000256" key="12">
    <source>
        <dbReference type="PROSITE-ProRule" id="PRU00146"/>
    </source>
</evidence>
<feature type="compositionally biased region" description="Basic and acidic residues" evidence="14">
    <location>
        <begin position="493"/>
        <end position="504"/>
    </location>
</feature>
<feature type="region of interest" description="Disordered" evidence="14">
    <location>
        <begin position="871"/>
        <end position="913"/>
    </location>
</feature>
<feature type="compositionally biased region" description="Polar residues" evidence="14">
    <location>
        <begin position="2668"/>
        <end position="2680"/>
    </location>
</feature>
<dbReference type="PROSITE" id="PS00633">
    <property type="entry name" value="BROMODOMAIN_1"/>
    <property type="match status" value="1"/>
</dbReference>
<evidence type="ECO:0000256" key="2">
    <source>
        <dbReference type="ARBA" id="ARBA00007444"/>
    </source>
</evidence>
<feature type="compositionally biased region" description="Basic residues" evidence="14">
    <location>
        <begin position="2587"/>
        <end position="2596"/>
    </location>
</feature>
<evidence type="ECO:0000256" key="8">
    <source>
        <dbReference type="ARBA" id="ARBA00023117"/>
    </source>
</evidence>
<feature type="region of interest" description="Disordered" evidence="14">
    <location>
        <begin position="188"/>
        <end position="232"/>
    </location>
</feature>
<dbReference type="GO" id="GO:0000785">
    <property type="term" value="C:chromatin"/>
    <property type="evidence" value="ECO:0007669"/>
    <property type="project" value="TreeGrafter"/>
</dbReference>
<dbReference type="Pfam" id="PF15612">
    <property type="entry name" value="WHIM1"/>
    <property type="match status" value="1"/>
</dbReference>
<feature type="coiled-coil region" evidence="13">
    <location>
        <begin position="2929"/>
        <end position="2956"/>
    </location>
</feature>
<feature type="region of interest" description="Disordered" evidence="14">
    <location>
        <begin position="1330"/>
        <end position="1366"/>
    </location>
</feature>
<feature type="coiled-coil region" evidence="13">
    <location>
        <begin position="694"/>
        <end position="721"/>
    </location>
</feature>
<dbReference type="InterPro" id="IPR001739">
    <property type="entry name" value="Methyl_CpG_DNA-bd"/>
</dbReference>
<dbReference type="PANTHER" id="PTHR45915:SF2">
    <property type="entry name" value="TOUTATIS, ISOFORM E"/>
    <property type="match status" value="1"/>
</dbReference>
<evidence type="ECO:0008006" key="21">
    <source>
        <dbReference type="Google" id="ProtNLM"/>
    </source>
</evidence>
<feature type="domain" description="PHD-type" evidence="16">
    <location>
        <begin position="2532"/>
        <end position="2584"/>
    </location>
</feature>
<dbReference type="SMART" id="SM00249">
    <property type="entry name" value="PHD"/>
    <property type="match status" value="2"/>
</dbReference>
<dbReference type="SMART" id="SM00297">
    <property type="entry name" value="BROMO"/>
    <property type="match status" value="1"/>
</dbReference>
<comment type="subcellular location">
    <subcellularLocation>
        <location evidence="1">Nucleus</location>
    </subcellularLocation>
</comment>
<dbReference type="InterPro" id="IPR001487">
    <property type="entry name" value="Bromodomain"/>
</dbReference>
<dbReference type="STRING" id="37001.A0A1A9WQR3"/>
<dbReference type="Gene3D" id="1.20.920.10">
    <property type="entry name" value="Bromodomain-like"/>
    <property type="match status" value="1"/>
</dbReference>
<dbReference type="SMART" id="SM00391">
    <property type="entry name" value="MBD"/>
    <property type="match status" value="1"/>
</dbReference>
<accession>A0A1A9WQR3</accession>
<dbReference type="VEuPathDB" id="VectorBase:GBRI028489"/>
<evidence type="ECO:0000259" key="17">
    <source>
        <dbReference type="PROSITE" id="PS50827"/>
    </source>
</evidence>
<dbReference type="InterPro" id="IPR013083">
    <property type="entry name" value="Znf_RING/FYVE/PHD"/>
</dbReference>
<dbReference type="InterPro" id="IPR011011">
    <property type="entry name" value="Znf_FYVE_PHD"/>
</dbReference>
<feature type="region of interest" description="Disordered" evidence="14">
    <location>
        <begin position="1425"/>
        <end position="1444"/>
    </location>
</feature>
<dbReference type="GO" id="GO:0003677">
    <property type="term" value="F:DNA binding"/>
    <property type="evidence" value="ECO:0007669"/>
    <property type="project" value="InterPro"/>
</dbReference>
<proteinExistence type="inferred from homology"/>
<reference evidence="20" key="1">
    <citation type="submission" date="2014-03" db="EMBL/GenBank/DDBJ databases">
        <authorList>
            <person name="Aksoy S."/>
            <person name="Warren W."/>
            <person name="Wilson R.K."/>
        </authorList>
    </citation>
    <scope>NUCLEOTIDE SEQUENCE [LARGE SCALE GENOMIC DNA]</scope>
    <source>
        <strain evidence="20">IAEA</strain>
    </source>
</reference>
<evidence type="ECO:0000256" key="7">
    <source>
        <dbReference type="ARBA" id="ARBA00023054"/>
    </source>
</evidence>
<feature type="domain" description="MBD" evidence="18">
    <location>
        <begin position="740"/>
        <end position="813"/>
    </location>
</feature>
<dbReference type="Pfam" id="PF02791">
    <property type="entry name" value="DDT"/>
    <property type="match status" value="1"/>
</dbReference>
<feature type="compositionally biased region" description="Low complexity" evidence="14">
    <location>
        <begin position="315"/>
        <end position="328"/>
    </location>
</feature>
<feature type="compositionally biased region" description="Gly residues" evidence="14">
    <location>
        <begin position="23"/>
        <end position="40"/>
    </location>
</feature>
<keyword evidence="5" id="KW-0862">Zinc</keyword>
<dbReference type="PRINTS" id="PR00503">
    <property type="entry name" value="BROMODOMAIN"/>
</dbReference>
<feature type="domain" description="DDT" evidence="17">
    <location>
        <begin position="1046"/>
        <end position="1109"/>
    </location>
</feature>
<feature type="compositionally biased region" description="Polar residues" evidence="14">
    <location>
        <begin position="199"/>
        <end position="215"/>
    </location>
</feature>
<feature type="compositionally biased region" description="Basic and acidic residues" evidence="14">
    <location>
        <begin position="2628"/>
        <end position="2641"/>
    </location>
</feature>
<feature type="domain" description="Bromo" evidence="15">
    <location>
        <begin position="2967"/>
        <end position="3037"/>
    </location>
</feature>
<feature type="compositionally biased region" description="Low complexity" evidence="14">
    <location>
        <begin position="638"/>
        <end position="649"/>
    </location>
</feature>
<evidence type="ECO:0000256" key="13">
    <source>
        <dbReference type="SAM" id="Coils"/>
    </source>
</evidence>
<feature type="compositionally biased region" description="Polar residues" evidence="14">
    <location>
        <begin position="1330"/>
        <end position="1357"/>
    </location>
</feature>
<reference evidence="19" key="2">
    <citation type="submission" date="2020-05" db="UniProtKB">
        <authorList>
            <consortium name="EnsemblMetazoa"/>
        </authorList>
    </citation>
    <scope>IDENTIFICATION</scope>
    <source>
        <strain evidence="19">IAEA</strain>
    </source>
</reference>
<dbReference type="PROSITE" id="PS50014">
    <property type="entry name" value="BROMODOMAIN_2"/>
    <property type="match status" value="1"/>
</dbReference>
<feature type="region of interest" description="Disordered" evidence="14">
    <location>
        <begin position="2867"/>
        <end position="2893"/>
    </location>
</feature>
<feature type="region of interest" description="Disordered" evidence="14">
    <location>
        <begin position="578"/>
        <end position="606"/>
    </location>
</feature>
<dbReference type="InterPro" id="IPR001965">
    <property type="entry name" value="Znf_PHD"/>
</dbReference>
<feature type="region of interest" description="Disordered" evidence="14">
    <location>
        <begin position="315"/>
        <end position="347"/>
    </location>
</feature>
<dbReference type="Gene3D" id="3.30.40.10">
    <property type="entry name" value="Zinc/RING finger domain, C3HC4 (zinc finger)"/>
    <property type="match status" value="2"/>
</dbReference>
<dbReference type="Gene3D" id="3.30.890.10">
    <property type="entry name" value="Methyl-cpg-binding Protein 2, Chain A"/>
    <property type="match status" value="1"/>
</dbReference>
<evidence type="ECO:0000256" key="4">
    <source>
        <dbReference type="ARBA" id="ARBA00022771"/>
    </source>
</evidence>
<feature type="compositionally biased region" description="Polar residues" evidence="14">
    <location>
        <begin position="2867"/>
        <end position="2887"/>
    </location>
</feature>
<dbReference type="InterPro" id="IPR019787">
    <property type="entry name" value="Znf_PHD-finger"/>
</dbReference>
<dbReference type="InterPro" id="IPR018501">
    <property type="entry name" value="DDT_dom"/>
</dbReference>
<keyword evidence="9" id="KW-0804">Transcription</keyword>
<dbReference type="InterPro" id="IPR016177">
    <property type="entry name" value="DNA-bd_dom_sf"/>
</dbReference>
<feature type="region of interest" description="Disordered" evidence="14">
    <location>
        <begin position="1"/>
        <end position="40"/>
    </location>
</feature>
<dbReference type="GO" id="GO:0005634">
    <property type="term" value="C:nucleus"/>
    <property type="evidence" value="ECO:0007669"/>
    <property type="project" value="UniProtKB-SubCell"/>
</dbReference>
<evidence type="ECO:0000259" key="18">
    <source>
        <dbReference type="PROSITE" id="PS50982"/>
    </source>
</evidence>
<keyword evidence="4 12" id="KW-0863">Zinc-finger</keyword>
<evidence type="ECO:0000313" key="19">
    <source>
        <dbReference type="EnsemblMetazoa" id="GBRI028489-PA"/>
    </source>
</evidence>
<dbReference type="PROSITE" id="PS50016">
    <property type="entry name" value="ZF_PHD_2"/>
    <property type="match status" value="2"/>
</dbReference>
<evidence type="ECO:0000313" key="20">
    <source>
        <dbReference type="Proteomes" id="UP000091820"/>
    </source>
</evidence>
<dbReference type="SUPFAM" id="SSF47370">
    <property type="entry name" value="Bromodomain"/>
    <property type="match status" value="1"/>
</dbReference>
<evidence type="ECO:0000259" key="16">
    <source>
        <dbReference type="PROSITE" id="PS50016"/>
    </source>
</evidence>
<dbReference type="GO" id="GO:0008270">
    <property type="term" value="F:zinc ion binding"/>
    <property type="evidence" value="ECO:0007669"/>
    <property type="project" value="UniProtKB-KW"/>
</dbReference>
<feature type="compositionally biased region" description="Polar residues" evidence="14">
    <location>
        <begin position="2691"/>
        <end position="2708"/>
    </location>
</feature>
<keyword evidence="8 11" id="KW-0103">Bromodomain</keyword>
<dbReference type="Pfam" id="PF00439">
    <property type="entry name" value="Bromodomain"/>
    <property type="match status" value="1"/>
</dbReference>
<evidence type="ECO:0000256" key="6">
    <source>
        <dbReference type="ARBA" id="ARBA00023015"/>
    </source>
</evidence>
<feature type="compositionally biased region" description="Low complexity" evidence="14">
    <location>
        <begin position="247"/>
        <end position="266"/>
    </location>
</feature>
<dbReference type="Pfam" id="PF01429">
    <property type="entry name" value="MBD"/>
    <property type="match status" value="1"/>
</dbReference>
<comment type="similarity">
    <text evidence="2">Belongs to the WAL family.</text>
</comment>
<dbReference type="InterPro" id="IPR028942">
    <property type="entry name" value="WHIM1_dom"/>
</dbReference>
<feature type="coiled-coil region" evidence="13">
    <location>
        <begin position="1275"/>
        <end position="1309"/>
    </location>
</feature>
<evidence type="ECO:0000256" key="3">
    <source>
        <dbReference type="ARBA" id="ARBA00022723"/>
    </source>
</evidence>
<dbReference type="PANTHER" id="PTHR45915">
    <property type="entry name" value="TRANSCRIPTION INTERMEDIARY FACTOR"/>
    <property type="match status" value="1"/>
</dbReference>
<dbReference type="CDD" id="cd15545">
    <property type="entry name" value="PHD_BAZ2A_like"/>
    <property type="match status" value="1"/>
</dbReference>
<evidence type="ECO:0000259" key="15">
    <source>
        <dbReference type="PROSITE" id="PS50014"/>
    </source>
</evidence>
<keyword evidence="7 13" id="KW-0175">Coiled coil</keyword>
<evidence type="ECO:0000256" key="11">
    <source>
        <dbReference type="PROSITE-ProRule" id="PRU00035"/>
    </source>
</evidence>
<feature type="compositionally biased region" description="Low complexity" evidence="14">
    <location>
        <begin position="2709"/>
        <end position="2724"/>
    </location>
</feature>
<feature type="region of interest" description="Disordered" evidence="14">
    <location>
        <begin position="463"/>
        <end position="507"/>
    </location>
</feature>
<feature type="region of interest" description="Disordered" evidence="14">
    <location>
        <begin position="2585"/>
        <end position="2748"/>
    </location>
</feature>
<feature type="region of interest" description="Disordered" evidence="14">
    <location>
        <begin position="2260"/>
        <end position="2295"/>
    </location>
</feature>
<feature type="region of interest" description="Disordered" evidence="14">
    <location>
        <begin position="247"/>
        <end position="272"/>
    </location>
</feature>
<dbReference type="PROSITE" id="PS50982">
    <property type="entry name" value="MBD"/>
    <property type="match status" value="1"/>
</dbReference>
<evidence type="ECO:0000256" key="5">
    <source>
        <dbReference type="ARBA" id="ARBA00022833"/>
    </source>
</evidence>
<evidence type="ECO:0000256" key="1">
    <source>
        <dbReference type="ARBA" id="ARBA00004123"/>
    </source>
</evidence>
<dbReference type="InterPro" id="IPR037374">
    <property type="entry name" value="BAZ2A/B_Bromo"/>
</dbReference>
<feature type="compositionally biased region" description="Basic and acidic residues" evidence="14">
    <location>
        <begin position="871"/>
        <end position="905"/>
    </location>
</feature>
<feature type="compositionally biased region" description="Low complexity" evidence="14">
    <location>
        <begin position="2260"/>
        <end position="2283"/>
    </location>
</feature>
<feature type="region of interest" description="Disordered" evidence="14">
    <location>
        <begin position="624"/>
        <end position="672"/>
    </location>
</feature>
<feature type="compositionally biased region" description="Low complexity" evidence="14">
    <location>
        <begin position="188"/>
        <end position="198"/>
    </location>
</feature>
<sequence length="3059" mass="334944">MKNMDKNAGEGNGGAQNDSKVSSGGGGKTSGSNAGAGGGVHDQSSLLDAASLFAYWGRDPTAAAAAAANPLFNAQFNAAAAAGLGLLPNPGAAAAANDRYSMAAAAAAAAAGHHHQNTMAVAASQAASLAGLHPASELMSNVLNQSNNSSYGKSNSISVQLPPAPGSAYDPVVLHKELIAAAAAASAGTKKSSTSTSSHQSQINQSKSTSGASSVTTHHSAGGSGMSSNNNTSHAVAALMSPHGSLAISSNAGSSSSSVNSSSSLSAKERDKNNASLNALNSLSQFGALGMTPQQSMQAAMNAFAVSTSVANSSSNSITSSASGTNKSSSKDFMPSGGLSDHPSLLGVRLPPDTEIIKYTSSIVGPKIPGTTTRGRKKTISDEQQQLLQQKQELDSTTNALSSLLAFPGLSPAKRARLEMEYAAIAAAANAAQQGAGVGAAGLPTNLTPSQVAALTSTLSGAGGSISSTSTSSQQNPPQIDLTTTSSSGGGRSSRDSSSDRVEVIKLPPTITSNGAYNLSNKNKDVHDLTGGTDINAGVNLSLKPAAAIAVGNVALNSGSAAAPITIEDFDAPLNLSMKPDKSSTSSTSNDLSGNNANAHSASSSNSLQSLSSITAALGNNGSGNVSGGNGGSSTPCNASSNNGNERNNQPPFKEGRPRNLGRGVSKPKKNTVASLLAQSRAVGIKPMLATQQLLQQGADIEKIRQALNEANAQMDVSTDSESVAAESGMSESESEEVNLLNVTELRVPLDLGWKRETVIRGLTKAGQIRGEVIYYSPGSVVPLKTIGQVFSYLEKNPSKLTRENFSFSARAIVGSFLQPAPPPYANDGDFLRMSDEDVAKRLEDLKMFTRQTLNVEQRIEIAKQQQALRDAKKQQKEEMARNKEKARQEKTEKLEQQRKEKELKNQQAIEARKKRQEELERIKQEEILKKQQEKEKKRQEAILAKEQELNRQKELLLQAEMERERRRQHMTLIRQLELRRKFEEREKKKHQMVLDRLIMREKRLATRKRDAEILAQIRKPQEDSELWQNAQIPDLERIGGNRLPGQAMADLLMVFEFLHNFGETLGFDMESLPTLQNLHDALVSDSNVEAEEELLSVMTHLLVCAIEDPGVPNPGRHTTLLGQSLRNADITNSNVSEILRIYLYATATGEIRQMFGVIMDRERERRIPDHHQIDADSVTHSGKNAEYYKLLHENDTWKLSQSLKDRPFVALNPTRKAQILAHLCNDLLMNKAVLKQIDNSLETCAQMRKEKYMTDMKVRKYKALHMRKSRIEAYEKLQAEREAAMQAAAAAQQKLDAERLEKENILTETINKGDMISAGMVVDGSLSTDIANNEQNNNSGLKDQESMQIDSDSPQKYSDKDKDLSNLPILEDGKLTSSLAAESTCKQLVKLDELTTTSTSATNTYHHNGGPSAGDFNALLTTKKSSTSRPTNIPDDASTDVGMDEDISDIESEITNVEEDEDNKLSADELQKKLDKIIRASLNCKEVLEKSTNQLRATCFGQDRFWRRYWRLPKAGGIFIEALESAQNEIFHYHEILEKETEECKIRESKDSDCTEVIKENDNVDSRAFHTQEQGEEDVEMRMVQTSEKQQIDSLNKNVNEISETVNNPVILKGIPNNDGADDSDDDVVETNRVEPEIVDLRDDDDDDYDVAIQPQAIQLDNNGAAKVDKPDAAGLLPPPPKKEDFETDIKIPVLLPGSIGSIAANVININNNPNNKLLNCDNNKLDKIIAINQPSISMEDLKKEDDCIIVSTTPAPSMSIANELKPPLTTFQDFSEKWFSIVNREVPLTTTEPQSETTLADFQRSYANITCSSNCQIQGHPWDLANNVQYFTVTMEDCKADFSKLSSECILSLSGLDEQEVEKKLRDFEIKMQASKNGLESPRQHRQKSETEMDMECDDEEHLFSESAMLKNEHPENKKFFPFLNDTLMDSGGGGIGVSDLKTKSEIKLDEALCVSLQNMAQMSLANISNFIQYDVQTPLNMTIEENRQLERIKREGFPNKLSGNFVPYKLRYGWWKIDTMELLRQVIDSLNPTGLRERELRENLTRFLSQEIPLGLAYSIGEAKTEAKEFILPDKSHDWSPKIAKRVEMALLEQLEALEDKIASASMQLKNWQLPPRIESELNLESDADITEEDFVSIIPMIRERIIDLEANIERRYLKPPLGAQTGDVHLAAIAQNQQNSQTQNSAAAAAYYQQMQQQQQQQQQAAAAAAAAAAANHQQQQQQLQSLTQNQNAFNPSAFNERAMALAAAASAASTIDPAGTTSNNNNASNTENNSSGNSPASNCDSDKDEKVENIPKGLMSWRDAVSRSHTTAQLAMALYVLESCVAWDKSIMKASSLIEFSCKNKRNACSNSEDFIEEHESEFALKKNSISLNKSHPPTLNITINIKSKDIKIRNRKNFNEIPNSSTLTTSIRDFQPLSTVRSKNESFIAQPLPSKTTTHTTMTTTTTITIKKKKIGRSRSTTRIDHHNSNSLQNCQFCTSGENEDKLLLCDGCDKGYHTYCFKPKMENIPEGDWYCYECVNKATNERKCIVCGGHRLPPVGKMIYCDLCPRAYHADCYIPPLLKVPRGKWYCHGCISKAPPPKKRSSSSKPRRERDSSASLSKRKDKHHNTSASCDQLNTSNDHHNLHNSSHDESMTSLPPPLSSPAHSIASTSFDEHHNNSIDTTRFQNQLTNRPIVLSPPPTTNDFINDTSLDGNSNTATLLQLQQQQQQQQQQLPQPQPQPQQQPSNNITLTMPPMQHNPTTVNTFNSMPQTLLPPVVPQPSTQTLQTISHFGNLTAAAVTNQPNHLPTYINATTAQLPPPSPQTPTQLGLPTNSTVLGNSSTQLTPTMTPVGAPIASTAAVLPTTSLMCVATSPQHSLASPRATTPTQFHHSSQPSPQMHAPATPPTLNTIPAVTVATVAAPNTAPNPVALAPPPPINIHAVQEAKEKLKQEKKEKHATKKLMKELAVCKTVLGEMELHEDSWPFLLPVNTKQFPTYRKIIKNPMDLSTIKKRLQDLSYKSREDFCVDVRQIFDNCEMFNEDDSPVGKAGHGMRKFFEMRWAELTDKHS</sequence>
<dbReference type="EnsemblMetazoa" id="GBRI028489-RA">
    <property type="protein sequence ID" value="GBRI028489-PA"/>
    <property type="gene ID" value="GBRI028489"/>
</dbReference>
<feature type="domain" description="PHD-type" evidence="16">
    <location>
        <begin position="2478"/>
        <end position="2528"/>
    </location>
</feature>
<dbReference type="Proteomes" id="UP000091820">
    <property type="component" value="Unassembled WGS sequence"/>
</dbReference>
<evidence type="ECO:0000256" key="14">
    <source>
        <dbReference type="SAM" id="MobiDB-lite"/>
    </source>
</evidence>
<protein>
    <recommendedName>
        <fullName evidence="21">Bromodomain adjacent to zinc finger domain protein 2B</fullName>
    </recommendedName>
</protein>
<dbReference type="SMART" id="SM00571">
    <property type="entry name" value="DDT"/>
    <property type="match status" value="1"/>
</dbReference>
<dbReference type="FunFam" id="3.30.40.10:FF:000199">
    <property type="entry name" value="Bromodomain adjacent to zinc finger domain 2B"/>
    <property type="match status" value="1"/>
</dbReference>
<keyword evidence="20" id="KW-1185">Reference proteome</keyword>
<dbReference type="Pfam" id="PF00628">
    <property type="entry name" value="PHD"/>
    <property type="match status" value="2"/>
</dbReference>
<organism evidence="19 20">
    <name type="scientific">Glossina brevipalpis</name>
    <dbReference type="NCBI Taxonomy" id="37001"/>
    <lineage>
        <taxon>Eukaryota</taxon>
        <taxon>Metazoa</taxon>
        <taxon>Ecdysozoa</taxon>
        <taxon>Arthropoda</taxon>
        <taxon>Hexapoda</taxon>
        <taxon>Insecta</taxon>
        <taxon>Pterygota</taxon>
        <taxon>Neoptera</taxon>
        <taxon>Endopterygota</taxon>
        <taxon>Diptera</taxon>
        <taxon>Brachycera</taxon>
        <taxon>Muscomorpha</taxon>
        <taxon>Hippoboscoidea</taxon>
        <taxon>Glossinidae</taxon>
        <taxon>Glossina</taxon>
    </lineage>
</organism>
<keyword evidence="6" id="KW-0805">Transcription regulation</keyword>
<feature type="compositionally biased region" description="Low complexity" evidence="14">
    <location>
        <begin position="463"/>
        <end position="473"/>
    </location>
</feature>
<name>A0A1A9WQR3_9MUSC</name>
<feature type="compositionally biased region" description="Low complexity" evidence="14">
    <location>
        <begin position="583"/>
        <end position="606"/>
    </location>
</feature>
<dbReference type="PROSITE" id="PS50827">
    <property type="entry name" value="DDT"/>
    <property type="match status" value="1"/>
</dbReference>
<evidence type="ECO:0000256" key="10">
    <source>
        <dbReference type="ARBA" id="ARBA00023242"/>
    </source>
</evidence>
<dbReference type="CDD" id="cd05503">
    <property type="entry name" value="Bromo_BAZ2A_B_like"/>
    <property type="match status" value="1"/>
</dbReference>
<feature type="compositionally biased region" description="Low complexity" evidence="14">
    <location>
        <begin position="216"/>
        <end position="232"/>
    </location>
</feature>
<dbReference type="InterPro" id="IPR036427">
    <property type="entry name" value="Bromodomain-like_sf"/>
</dbReference>
<dbReference type="InterPro" id="IPR018359">
    <property type="entry name" value="Bromodomain_CS"/>
</dbReference>
<dbReference type="SUPFAM" id="SSF54171">
    <property type="entry name" value="DNA-binding domain"/>
    <property type="match status" value="1"/>
</dbReference>
<dbReference type="SUPFAM" id="SSF57903">
    <property type="entry name" value="FYVE/PHD zinc finger"/>
    <property type="match status" value="2"/>
</dbReference>
<keyword evidence="3" id="KW-0479">Metal-binding</keyword>